<dbReference type="AlphaFoldDB" id="A0A8S4RMN3"/>
<protein>
    <submittedName>
        <fullName evidence="1">Jg11501 protein</fullName>
    </submittedName>
</protein>
<accession>A0A8S4RMN3</accession>
<dbReference type="Proteomes" id="UP000838756">
    <property type="component" value="Unassembled WGS sequence"/>
</dbReference>
<proteinExistence type="predicted"/>
<gene>
    <name evidence="1" type="primary">jg11501</name>
    <name evidence="1" type="ORF">PAEG_LOCUS15359</name>
</gene>
<dbReference type="EMBL" id="CAKXAJ010025329">
    <property type="protein sequence ID" value="CAH2238220.1"/>
    <property type="molecule type" value="Genomic_DNA"/>
</dbReference>
<comment type="caution">
    <text evidence="1">The sequence shown here is derived from an EMBL/GenBank/DDBJ whole genome shotgun (WGS) entry which is preliminary data.</text>
</comment>
<keyword evidence="2" id="KW-1185">Reference proteome</keyword>
<evidence type="ECO:0000313" key="1">
    <source>
        <dbReference type="EMBL" id="CAH2238220.1"/>
    </source>
</evidence>
<organism evidence="1 2">
    <name type="scientific">Pararge aegeria aegeria</name>
    <dbReference type="NCBI Taxonomy" id="348720"/>
    <lineage>
        <taxon>Eukaryota</taxon>
        <taxon>Metazoa</taxon>
        <taxon>Ecdysozoa</taxon>
        <taxon>Arthropoda</taxon>
        <taxon>Hexapoda</taxon>
        <taxon>Insecta</taxon>
        <taxon>Pterygota</taxon>
        <taxon>Neoptera</taxon>
        <taxon>Endopterygota</taxon>
        <taxon>Lepidoptera</taxon>
        <taxon>Glossata</taxon>
        <taxon>Ditrysia</taxon>
        <taxon>Papilionoidea</taxon>
        <taxon>Nymphalidae</taxon>
        <taxon>Satyrinae</taxon>
        <taxon>Satyrini</taxon>
        <taxon>Parargina</taxon>
        <taxon>Pararge</taxon>
    </lineage>
</organism>
<reference evidence="1" key="1">
    <citation type="submission" date="2022-03" db="EMBL/GenBank/DDBJ databases">
        <authorList>
            <person name="Lindestad O."/>
        </authorList>
    </citation>
    <scope>NUCLEOTIDE SEQUENCE</scope>
</reference>
<name>A0A8S4RMN3_9NEOP</name>
<dbReference type="OrthoDB" id="7492301at2759"/>
<sequence>MEKKFDKKFPNGALTFYIKLYCKRKGDAKKKCTAVKEAMKSWISLNKSEKQLFVTKYNEHKSNFKKNIAMCLKQAEPYLRSKVNIHYKECSQNANIIIQDVDKDILNNKLSPSKIEEDDDMDPTPNGTLNAENTKLIINDFNNGIHNNTSPMINTTSQDEMTLIPEPTAPKIMTSKELFTIIKEKENNELIWEELTLVQRRRYQEAVRSIKKNYIKQYRKYLEHLSSDKLFNHYRNIVNSA</sequence>
<evidence type="ECO:0000313" key="2">
    <source>
        <dbReference type="Proteomes" id="UP000838756"/>
    </source>
</evidence>